<reference evidence="1 2" key="1">
    <citation type="submission" date="2022-02" db="EMBL/GenBank/DDBJ databases">
        <authorList>
            <person name="Min J."/>
        </authorList>
    </citation>
    <scope>NUCLEOTIDE SEQUENCE [LARGE SCALE GENOMIC DNA]</scope>
    <source>
        <strain evidence="1 2">GR10-1</strain>
    </source>
</reference>
<name>A0ABS9SPX4_9BACT</name>
<dbReference type="EMBL" id="JAKWBL010000004">
    <property type="protein sequence ID" value="MCH5600420.1"/>
    <property type="molecule type" value="Genomic_DNA"/>
</dbReference>
<accession>A0ABS9SPX4</accession>
<dbReference type="RefSeq" id="WP_240832567.1">
    <property type="nucleotide sequence ID" value="NZ_JAKWBL010000004.1"/>
</dbReference>
<evidence type="ECO:0000313" key="2">
    <source>
        <dbReference type="Proteomes" id="UP001202248"/>
    </source>
</evidence>
<proteinExistence type="predicted"/>
<dbReference type="Proteomes" id="UP001202248">
    <property type="component" value="Unassembled WGS sequence"/>
</dbReference>
<protein>
    <submittedName>
        <fullName evidence="1">Uncharacterized protein</fullName>
    </submittedName>
</protein>
<comment type="caution">
    <text evidence="1">The sequence shown here is derived from an EMBL/GenBank/DDBJ whole genome shotgun (WGS) entry which is preliminary data.</text>
</comment>
<sequence length="47" mass="5075">MHWIDNVVTALQTSVGSVPAVAATSVVEEKSLPEKSIIKEQLLQTLI</sequence>
<evidence type="ECO:0000313" key="1">
    <source>
        <dbReference type="EMBL" id="MCH5600420.1"/>
    </source>
</evidence>
<keyword evidence="2" id="KW-1185">Reference proteome</keyword>
<organism evidence="1 2">
    <name type="scientific">Niabella ginsengisoli</name>
    <dbReference type="NCBI Taxonomy" id="522298"/>
    <lineage>
        <taxon>Bacteria</taxon>
        <taxon>Pseudomonadati</taxon>
        <taxon>Bacteroidota</taxon>
        <taxon>Chitinophagia</taxon>
        <taxon>Chitinophagales</taxon>
        <taxon>Chitinophagaceae</taxon>
        <taxon>Niabella</taxon>
    </lineage>
</organism>
<gene>
    <name evidence="1" type="ORF">MKP09_22130</name>
</gene>